<name>K1X7G4_MARBU</name>
<evidence type="ECO:0000259" key="3">
    <source>
        <dbReference type="Pfam" id="PF25116"/>
    </source>
</evidence>
<dbReference type="AlphaFoldDB" id="K1X7G4"/>
<evidence type="ECO:0000313" key="5">
    <source>
        <dbReference type="EMBL" id="EKD21031.1"/>
    </source>
</evidence>
<dbReference type="Pfam" id="PF25115">
    <property type="entry name" value="Agd3_CE"/>
    <property type="match status" value="1"/>
</dbReference>
<keyword evidence="1" id="KW-0732">Signal</keyword>
<dbReference type="Pfam" id="PF25116">
    <property type="entry name" value="CBM87_Agd3"/>
    <property type="match status" value="1"/>
</dbReference>
<feature type="signal peptide" evidence="1">
    <location>
        <begin position="1"/>
        <end position="19"/>
    </location>
</feature>
<dbReference type="PANTHER" id="PTHR31002:SF34">
    <property type="entry name" value="CELL WALL PROTEIN CWP1-RELATED"/>
    <property type="match status" value="1"/>
</dbReference>
<dbReference type="OrthoDB" id="2113314at2759"/>
<dbReference type="InterPro" id="IPR056827">
    <property type="entry name" value="CBM87_Agd3"/>
</dbReference>
<dbReference type="eggNOG" id="ENOG502QR2R">
    <property type="taxonomic scope" value="Eukaryota"/>
</dbReference>
<feature type="domain" description="Agd3 CBM87" evidence="3">
    <location>
        <begin position="22"/>
        <end position="229"/>
    </location>
</feature>
<proteinExistence type="predicted"/>
<dbReference type="InterPro" id="IPR056826">
    <property type="entry name" value="Agd3_CE"/>
</dbReference>
<feature type="domain" description="Agd3 C-terminal" evidence="4">
    <location>
        <begin position="620"/>
        <end position="681"/>
    </location>
</feature>
<feature type="domain" description="Agd3 deacetylase" evidence="2">
    <location>
        <begin position="243"/>
        <end position="608"/>
    </location>
</feature>
<evidence type="ECO:0000259" key="2">
    <source>
        <dbReference type="Pfam" id="PF25115"/>
    </source>
</evidence>
<keyword evidence="6" id="KW-1185">Reference proteome</keyword>
<dbReference type="PANTHER" id="PTHR31002">
    <property type="entry name" value="SERIPAUPERIN"/>
    <property type="match status" value="1"/>
</dbReference>
<dbReference type="EMBL" id="JH921428">
    <property type="protein sequence ID" value="EKD21031.1"/>
    <property type="molecule type" value="Genomic_DNA"/>
</dbReference>
<dbReference type="KEGG" id="mbe:MBM_00144"/>
<feature type="chain" id="PRO_5003854981" evidence="1">
    <location>
        <begin position="20"/>
        <end position="683"/>
    </location>
</feature>
<evidence type="ECO:0000256" key="1">
    <source>
        <dbReference type="SAM" id="SignalP"/>
    </source>
</evidence>
<sequence>MLFLILSVAALLFSNTVFALTVQSTVLVLATNITASYSATSGLDAYGIPFTLVTVPSNGTTLPELATAGKGNFGGIIVLSEVSYEYAAGYASALTQAQWTSLFDYQTSFGVRMVRVDVYPGEQFGVLPYNTNQPGCCATGMEQLVYITNSSSFSQAVTTQGLYHYPASITNSSLATEIAGFGKNSLFESETTAAVINNIGGREQMVWFISWAADWSATSVYLQHAYITWMTRGLYVGFRRVYFSTQVDDMLLETTLYSPEDTDFRITPADLQDHIAWTADINSRLPAGSVYFLEVGHNGNGNIEASLTNDTSGICNPATAIEYDEQIDTPLEFQKVLGTGEDIWPATPTSFAWSLECAKLDDLTLWWMEPSNRDAYAHVSHTFTHAGLNNATYADVSKEISFNQAWLELTGISTDALRYSPSGLIPPAITGLHNGDALRAFSDNGISHVVGDNTRPSLMNTGHEHWPLISTVEHNGFAGFQITPRWATTIYYNCDLPACTVLEWVETSGGVGDMDALLAQAVAVNSQHLLSLHHDPYMFHQANLRSADVNETTINGVTARWSLIQMWVEVVTHEMTRLVEWPLVTLTHDEIATSFANRMARDLCAPQLAWIYSSGSLNATRSITGVTVTTTNECDVEIPVTFPGPVLSTNGGRAEQLGSDPLTVWLNLTGEPVSFTLATPILI</sequence>
<dbReference type="InterPro" id="IPR050788">
    <property type="entry name" value="Yeast_SRP1/TIP1_CWP"/>
</dbReference>
<dbReference type="HOGENOM" id="CLU_010712_1_0_1"/>
<dbReference type="Pfam" id="PF25117">
    <property type="entry name" value="Agd3_C"/>
    <property type="match status" value="1"/>
</dbReference>
<accession>K1X7G4</accession>
<gene>
    <name evidence="5" type="ORF">MBM_00144</name>
</gene>
<dbReference type="InterPro" id="IPR056825">
    <property type="entry name" value="Agd3_C"/>
</dbReference>
<evidence type="ECO:0000259" key="4">
    <source>
        <dbReference type="Pfam" id="PF25117"/>
    </source>
</evidence>
<dbReference type="Proteomes" id="UP000006753">
    <property type="component" value="Unassembled WGS sequence"/>
</dbReference>
<organism evidence="5 6">
    <name type="scientific">Marssonina brunnea f. sp. multigermtubi (strain MB_m1)</name>
    <name type="common">Marssonina leaf spot fungus</name>
    <dbReference type="NCBI Taxonomy" id="1072389"/>
    <lineage>
        <taxon>Eukaryota</taxon>
        <taxon>Fungi</taxon>
        <taxon>Dikarya</taxon>
        <taxon>Ascomycota</taxon>
        <taxon>Pezizomycotina</taxon>
        <taxon>Leotiomycetes</taxon>
        <taxon>Helotiales</taxon>
        <taxon>Drepanopezizaceae</taxon>
        <taxon>Drepanopeziza</taxon>
    </lineage>
</organism>
<dbReference type="InParanoid" id="K1X7G4"/>
<dbReference type="OMA" id="WSLIQMW"/>
<reference evidence="5 6" key="1">
    <citation type="journal article" date="2012" name="BMC Genomics">
        <title>Sequencing the genome of Marssonina brunnea reveals fungus-poplar co-evolution.</title>
        <authorList>
            <person name="Zhu S."/>
            <person name="Cao Y.-Z."/>
            <person name="Jiang C."/>
            <person name="Tan B.-Y."/>
            <person name="Wang Z."/>
            <person name="Feng S."/>
            <person name="Zhang L."/>
            <person name="Su X.-H."/>
            <person name="Brejova B."/>
            <person name="Vinar T."/>
            <person name="Xu M."/>
            <person name="Wang M.-X."/>
            <person name="Zhang S.-G."/>
            <person name="Huang M.-R."/>
            <person name="Wu R."/>
            <person name="Zhou Y."/>
        </authorList>
    </citation>
    <scope>NUCLEOTIDE SEQUENCE [LARGE SCALE GENOMIC DNA]</scope>
    <source>
        <strain evidence="5 6">MB_m1</strain>
    </source>
</reference>
<evidence type="ECO:0000313" key="6">
    <source>
        <dbReference type="Proteomes" id="UP000006753"/>
    </source>
</evidence>
<dbReference type="STRING" id="1072389.K1X7G4"/>
<protein>
    <submittedName>
        <fullName evidence="5">Extracellular serine-rich protein</fullName>
    </submittedName>
</protein>